<dbReference type="PANTHER" id="PTHR34001">
    <property type="entry name" value="BLL7405 PROTEIN"/>
    <property type="match status" value="1"/>
</dbReference>
<dbReference type="KEGG" id="mflg:ABS361_02235"/>
<protein>
    <submittedName>
        <fullName evidence="8">Outer membrane protein</fullName>
    </submittedName>
</protein>
<proteinExistence type="inferred from homology"/>
<evidence type="ECO:0000256" key="2">
    <source>
        <dbReference type="ARBA" id="ARBA00022729"/>
    </source>
</evidence>
<comment type="similarity">
    <text evidence="5">Belongs to the Omp25/RopB family.</text>
</comment>
<sequence length="234" mass="24709">MNRSILRSALGATALLVFGGAAQAADLYRAPPAVAPAAVPTAIPAYAFNWTGFYVGANLGGRWLQDRGNIAGNPYGLNSTSFVGGLQGGYNYQIGNIVLGLEADVDYGRNSRTSLLATGDQIRTRLDWSGSVRGRAGYAFDRFLVYGTGGLAWANFDTRGTDAAGNTSSSSRTRAGWTVGGGLEYAVTNNVSVRGEYLYADYGSPTISYPGTAVGSHRETLTSHLARIGVNWKF</sequence>
<dbReference type="Pfam" id="PF13505">
    <property type="entry name" value="OMP_b-brl"/>
    <property type="match status" value="1"/>
</dbReference>
<dbReference type="InterPro" id="IPR051692">
    <property type="entry name" value="OMP-like"/>
</dbReference>
<evidence type="ECO:0000256" key="3">
    <source>
        <dbReference type="ARBA" id="ARBA00023136"/>
    </source>
</evidence>
<evidence type="ECO:0000313" key="8">
    <source>
        <dbReference type="EMBL" id="XBY45134.1"/>
    </source>
</evidence>
<comment type="subcellular location">
    <subcellularLocation>
        <location evidence="1">Cell outer membrane</location>
    </subcellularLocation>
</comment>
<reference evidence="8" key="1">
    <citation type="submission" date="2024-06" db="EMBL/GenBank/DDBJ databases">
        <title>Methylostella associata gen. nov., sp. nov., a novel Ancalomicrobiaceae-affiliated facultatively methylotrophic bacteria that feed on methanotrophs of the genus Methylococcus.</title>
        <authorList>
            <person name="Saltykova V."/>
            <person name="Danilova O.V."/>
            <person name="Oshkin I.Y."/>
            <person name="Belova S.E."/>
            <person name="Pimenov N.V."/>
            <person name="Dedysh S.N."/>
        </authorList>
    </citation>
    <scope>NUCLEOTIDE SEQUENCE</scope>
    <source>
        <strain evidence="8">S20</strain>
    </source>
</reference>
<feature type="signal peptide" evidence="6">
    <location>
        <begin position="1"/>
        <end position="24"/>
    </location>
</feature>
<dbReference type="SUPFAM" id="SSF56925">
    <property type="entry name" value="OMPA-like"/>
    <property type="match status" value="1"/>
</dbReference>
<evidence type="ECO:0000256" key="4">
    <source>
        <dbReference type="ARBA" id="ARBA00023237"/>
    </source>
</evidence>
<keyword evidence="3" id="KW-0472">Membrane</keyword>
<name>A0AAU7XAL3_9HYPH</name>
<feature type="domain" description="Outer membrane protein beta-barrel" evidence="7">
    <location>
        <begin position="38"/>
        <end position="234"/>
    </location>
</feature>
<dbReference type="InterPro" id="IPR011250">
    <property type="entry name" value="OMP/PagP_B-barrel"/>
</dbReference>
<dbReference type="GO" id="GO:0009279">
    <property type="term" value="C:cell outer membrane"/>
    <property type="evidence" value="ECO:0007669"/>
    <property type="project" value="UniProtKB-SubCell"/>
</dbReference>
<dbReference type="AlphaFoldDB" id="A0AAU7XAL3"/>
<evidence type="ECO:0000256" key="5">
    <source>
        <dbReference type="ARBA" id="ARBA00038306"/>
    </source>
</evidence>
<dbReference type="InterPro" id="IPR027385">
    <property type="entry name" value="Beta-barrel_OMP"/>
</dbReference>
<dbReference type="RefSeq" id="WP_407050224.1">
    <property type="nucleotide sequence ID" value="NZ_CP158568.1"/>
</dbReference>
<feature type="chain" id="PRO_5043784112" evidence="6">
    <location>
        <begin position="25"/>
        <end position="234"/>
    </location>
</feature>
<organism evidence="8">
    <name type="scientific">Methyloraptor flagellatus</name>
    <dbReference type="NCBI Taxonomy" id="3162530"/>
    <lineage>
        <taxon>Bacteria</taxon>
        <taxon>Pseudomonadati</taxon>
        <taxon>Pseudomonadota</taxon>
        <taxon>Alphaproteobacteria</taxon>
        <taxon>Hyphomicrobiales</taxon>
        <taxon>Ancalomicrobiaceae</taxon>
        <taxon>Methyloraptor</taxon>
    </lineage>
</organism>
<keyword evidence="2 6" id="KW-0732">Signal</keyword>
<accession>A0AAU7XAL3</accession>
<gene>
    <name evidence="8" type="ORF">ABS361_02235</name>
</gene>
<dbReference type="EMBL" id="CP158568">
    <property type="protein sequence ID" value="XBY45134.1"/>
    <property type="molecule type" value="Genomic_DNA"/>
</dbReference>
<evidence type="ECO:0000259" key="7">
    <source>
        <dbReference type="Pfam" id="PF13505"/>
    </source>
</evidence>
<dbReference type="Gene3D" id="2.40.160.20">
    <property type="match status" value="1"/>
</dbReference>
<evidence type="ECO:0000256" key="6">
    <source>
        <dbReference type="SAM" id="SignalP"/>
    </source>
</evidence>
<dbReference type="PANTHER" id="PTHR34001:SF3">
    <property type="entry name" value="BLL7405 PROTEIN"/>
    <property type="match status" value="1"/>
</dbReference>
<keyword evidence="4" id="KW-0998">Cell outer membrane</keyword>
<evidence type="ECO:0000256" key="1">
    <source>
        <dbReference type="ARBA" id="ARBA00004442"/>
    </source>
</evidence>